<evidence type="ECO:0000313" key="10">
    <source>
        <dbReference type="EMBL" id="SHM30665.1"/>
    </source>
</evidence>
<feature type="transmembrane region" description="Helical" evidence="8">
    <location>
        <begin position="108"/>
        <end position="127"/>
    </location>
</feature>
<dbReference type="RefSeq" id="WP_073036502.1">
    <property type="nucleotide sequence ID" value="NZ_BMLR01000013.1"/>
</dbReference>
<dbReference type="GO" id="GO:0005886">
    <property type="term" value="C:plasma membrane"/>
    <property type="evidence" value="ECO:0007669"/>
    <property type="project" value="UniProtKB-SubCell"/>
</dbReference>
<dbReference type="STRING" id="337701.SAMN05444398_11358"/>
<sequence>MSDTGSVSRISKASRDFLHWGMLWLLLAVVAAGLFFQEGIAELLKAWQLPEYSHGPLIPVLSGLLFLRQLKTVPVNDGHVHDRWPGVLVLIVAVLMGAAGKLIEIPDIVAYALILWVGAILLISFGWTTGKHFWPPVLHLVYMLPLPGALYYGLSTYLQGVSSELGVYFLQLLRVPVYLEGNIIDLGVYKLQVAEACSGLRYLFPILSFSYIFAVLYQGPMWHKALLLISAAPITVFMNSVRIAIAGWIVNNYGLEHVEGFSHFFEGWVIFISCVLILFAFAWVLVKLRRDKVGLIEALDLETEGLGTQAKRIGLVRPSSALILTTVIVGMLAIGWQAMPKRDAVVVEREPFLLFPTTVGDWSAIQHGRLDSSIENALRADDYLMASLVKPGTPLTVDIFLAWYKDQTQGGVHSPEVCLPGAGWEIAKLEQIETTDRAGDPFTLNRAIIQKGVQRNLVYYWYEQQGVRTASMYSAKLHLMMGKLRNGRNDSAIVRLITPIGVDEEPADAEARLQDSMYALLGRLPRFVPGI</sequence>
<evidence type="ECO:0000256" key="7">
    <source>
        <dbReference type="ARBA" id="ARBA00023136"/>
    </source>
</evidence>
<dbReference type="InterPro" id="IPR026392">
    <property type="entry name" value="Exo/Archaeosortase_dom"/>
</dbReference>
<feature type="transmembrane region" description="Helical" evidence="8">
    <location>
        <begin position="17"/>
        <end position="36"/>
    </location>
</feature>
<evidence type="ECO:0000256" key="4">
    <source>
        <dbReference type="ARBA" id="ARBA00022692"/>
    </source>
</evidence>
<evidence type="ECO:0000256" key="6">
    <source>
        <dbReference type="ARBA" id="ARBA00022989"/>
    </source>
</evidence>
<dbReference type="InterPro" id="IPR014263">
    <property type="entry name" value="Methanolan_biosynth_EpsI"/>
</dbReference>
<evidence type="ECO:0000256" key="3">
    <source>
        <dbReference type="ARBA" id="ARBA00022670"/>
    </source>
</evidence>
<dbReference type="Pfam" id="PF09721">
    <property type="entry name" value="Exosortase_EpsH"/>
    <property type="match status" value="1"/>
</dbReference>
<dbReference type="NCBIfam" id="TIGR04152">
    <property type="entry name" value="exosort_VPLPA"/>
    <property type="match status" value="1"/>
</dbReference>
<dbReference type="AlphaFoldDB" id="A0A1M7HQA5"/>
<reference evidence="10 11" key="1">
    <citation type="submission" date="2016-11" db="EMBL/GenBank/DDBJ databases">
        <authorList>
            <person name="Jaros S."/>
            <person name="Januszkiewicz K."/>
            <person name="Wedrychowicz H."/>
        </authorList>
    </citation>
    <scope>NUCLEOTIDE SEQUENCE [LARGE SCALE GENOMIC DNA]</scope>
    <source>
        <strain evidence="10 11">DSM 29589</strain>
    </source>
</reference>
<name>A0A1M7HQA5_9RHOB</name>
<dbReference type="InterPro" id="IPR019127">
    <property type="entry name" value="Exosortase"/>
</dbReference>
<feature type="transmembrane region" description="Helical" evidence="8">
    <location>
        <begin position="321"/>
        <end position="339"/>
    </location>
</feature>
<evidence type="ECO:0000313" key="11">
    <source>
        <dbReference type="Proteomes" id="UP000183974"/>
    </source>
</evidence>
<keyword evidence="7 8" id="KW-0472">Membrane</keyword>
<dbReference type="InterPro" id="IPR026491">
    <property type="entry name" value="ExosortD_VPLPA"/>
</dbReference>
<organism evidence="10 11">
    <name type="scientific">Roseovarius pacificus</name>
    <dbReference type="NCBI Taxonomy" id="337701"/>
    <lineage>
        <taxon>Bacteria</taxon>
        <taxon>Pseudomonadati</taxon>
        <taxon>Pseudomonadota</taxon>
        <taxon>Alphaproteobacteria</taxon>
        <taxon>Rhodobacterales</taxon>
        <taxon>Roseobacteraceae</taxon>
        <taxon>Roseovarius</taxon>
    </lineage>
</organism>
<dbReference type="GO" id="GO:0006508">
    <property type="term" value="P:proteolysis"/>
    <property type="evidence" value="ECO:0007669"/>
    <property type="project" value="UniProtKB-KW"/>
</dbReference>
<feature type="transmembrane region" description="Helical" evidence="8">
    <location>
        <begin position="84"/>
        <end position="103"/>
    </location>
</feature>
<evidence type="ECO:0000259" key="9">
    <source>
        <dbReference type="Pfam" id="PF11984"/>
    </source>
</evidence>
<dbReference type="NCBIfam" id="TIGR02914">
    <property type="entry name" value="EpsI_fam"/>
    <property type="match status" value="1"/>
</dbReference>
<dbReference type="Pfam" id="PF11984">
    <property type="entry name" value="DUF3485"/>
    <property type="match status" value="1"/>
</dbReference>
<proteinExistence type="predicted"/>
<evidence type="ECO:0000256" key="1">
    <source>
        <dbReference type="ARBA" id="ARBA00004651"/>
    </source>
</evidence>
<accession>A0A1M7HQA5</accession>
<evidence type="ECO:0000256" key="8">
    <source>
        <dbReference type="SAM" id="Phobius"/>
    </source>
</evidence>
<keyword evidence="6 8" id="KW-1133">Transmembrane helix</keyword>
<keyword evidence="5" id="KW-0378">Hydrolase</keyword>
<keyword evidence="2" id="KW-1003">Cell membrane</keyword>
<evidence type="ECO:0000256" key="5">
    <source>
        <dbReference type="ARBA" id="ARBA00022801"/>
    </source>
</evidence>
<keyword evidence="11" id="KW-1185">Reference proteome</keyword>
<dbReference type="NCBIfam" id="TIGR02602">
    <property type="entry name" value="8TM_EpsH"/>
    <property type="match status" value="1"/>
</dbReference>
<dbReference type="OrthoDB" id="9797363at2"/>
<protein>
    <submittedName>
        <fullName evidence="10">Exosortase D, VPLPA-CTERM-specific</fullName>
    </submittedName>
</protein>
<keyword evidence="3" id="KW-0645">Protease</keyword>
<comment type="subcellular location">
    <subcellularLocation>
        <location evidence="1">Cell membrane</location>
        <topology evidence="1">Multi-pass membrane protein</topology>
    </subcellularLocation>
</comment>
<dbReference type="EMBL" id="FRBR01000013">
    <property type="protein sequence ID" value="SHM30665.1"/>
    <property type="molecule type" value="Genomic_DNA"/>
</dbReference>
<dbReference type="Proteomes" id="UP000183974">
    <property type="component" value="Unassembled WGS sequence"/>
</dbReference>
<feature type="domain" description="Methanolan biosynthesis EpsI" evidence="9">
    <location>
        <begin position="325"/>
        <end position="527"/>
    </location>
</feature>
<gene>
    <name evidence="10" type="ORF">SAMN05444398_11358</name>
</gene>
<keyword evidence="4 8" id="KW-0812">Transmembrane</keyword>
<feature type="transmembrane region" description="Helical" evidence="8">
    <location>
        <begin position="199"/>
        <end position="218"/>
    </location>
</feature>
<dbReference type="InterPro" id="IPR013426">
    <property type="entry name" value="EpsH-like"/>
</dbReference>
<feature type="transmembrane region" description="Helical" evidence="8">
    <location>
        <begin position="268"/>
        <end position="286"/>
    </location>
</feature>
<dbReference type="GO" id="GO:0008233">
    <property type="term" value="F:peptidase activity"/>
    <property type="evidence" value="ECO:0007669"/>
    <property type="project" value="UniProtKB-KW"/>
</dbReference>
<dbReference type="NCBIfam" id="TIGR04178">
    <property type="entry name" value="exo_archaeo"/>
    <property type="match status" value="1"/>
</dbReference>
<evidence type="ECO:0000256" key="2">
    <source>
        <dbReference type="ARBA" id="ARBA00022475"/>
    </source>
</evidence>
<feature type="transmembrane region" description="Helical" evidence="8">
    <location>
        <begin position="225"/>
        <end position="248"/>
    </location>
</feature>